<dbReference type="EMBL" id="WBJY01000001">
    <property type="protein sequence ID" value="KAB1649656.1"/>
    <property type="molecule type" value="Genomic_DNA"/>
</dbReference>
<gene>
    <name evidence="6" type="ORF">F8O04_05275</name>
</gene>
<evidence type="ECO:0000256" key="1">
    <source>
        <dbReference type="ARBA" id="ARBA00023015"/>
    </source>
</evidence>
<dbReference type="Pfam" id="PF09339">
    <property type="entry name" value="HTH_IclR"/>
    <property type="match status" value="1"/>
</dbReference>
<dbReference type="SUPFAM" id="SSF55781">
    <property type="entry name" value="GAF domain-like"/>
    <property type="match status" value="1"/>
</dbReference>
<keyword evidence="1" id="KW-0805">Transcription regulation</keyword>
<evidence type="ECO:0000313" key="6">
    <source>
        <dbReference type="EMBL" id="KAB1649656.1"/>
    </source>
</evidence>
<accession>A0A6H9WLE2</accession>
<dbReference type="OrthoDB" id="4068713at2"/>
<dbReference type="GO" id="GO:0045892">
    <property type="term" value="P:negative regulation of DNA-templated transcription"/>
    <property type="evidence" value="ECO:0007669"/>
    <property type="project" value="TreeGrafter"/>
</dbReference>
<keyword evidence="7" id="KW-1185">Reference proteome</keyword>
<dbReference type="InterPro" id="IPR029016">
    <property type="entry name" value="GAF-like_dom_sf"/>
</dbReference>
<sequence length="310" mass="33790">MYAPHIVHLYAEWCNLARGGVSLRGDAPSVGAHQQCFEGETMPVPLREEAVGHATHDLGPRSVVDRALSILAAFHGTDRPLSLSDISRRCSLPIATCYRIVLRLVNWGALERDEDNHYRIGLRLWEIASLAPRSVGLQRIARPHLLALYEATGCAAHLAVREGAECVSIDRIQNPRRPTARPRTGNRYPMHPTAIGLVLLAHAPDDIRGFVMAGNLDELTPRTTTAPDELLRELDRIRTAGYAITDRQVDHKHVSVAAPVRSRAGEVVAAVSLSYEFDGKTAAESLVPIVCHAASQISRAIARRGAAEAA</sequence>
<keyword evidence="2" id="KW-0238">DNA-binding</keyword>
<dbReference type="SUPFAM" id="SSF46785">
    <property type="entry name" value="Winged helix' DNA-binding domain"/>
    <property type="match status" value="1"/>
</dbReference>
<evidence type="ECO:0000256" key="3">
    <source>
        <dbReference type="ARBA" id="ARBA00023163"/>
    </source>
</evidence>
<dbReference type="InterPro" id="IPR005471">
    <property type="entry name" value="Tscrpt_reg_IclR_N"/>
</dbReference>
<dbReference type="Gene3D" id="1.10.10.10">
    <property type="entry name" value="Winged helix-like DNA-binding domain superfamily/Winged helix DNA-binding domain"/>
    <property type="match status" value="1"/>
</dbReference>
<keyword evidence="3" id="KW-0804">Transcription</keyword>
<dbReference type="InterPro" id="IPR050707">
    <property type="entry name" value="HTH_MetabolicPath_Reg"/>
</dbReference>
<comment type="caution">
    <text evidence="6">The sequence shown here is derived from an EMBL/GenBank/DDBJ whole genome shotgun (WGS) entry which is preliminary data.</text>
</comment>
<organism evidence="6 7">
    <name type="scientific">Pseudoclavibacter endophyticus</name>
    <dbReference type="NCBI Taxonomy" id="1778590"/>
    <lineage>
        <taxon>Bacteria</taxon>
        <taxon>Bacillati</taxon>
        <taxon>Actinomycetota</taxon>
        <taxon>Actinomycetes</taxon>
        <taxon>Micrococcales</taxon>
        <taxon>Microbacteriaceae</taxon>
        <taxon>Pseudoclavibacter</taxon>
    </lineage>
</organism>
<feature type="domain" description="HTH iclR-type" evidence="4">
    <location>
        <begin position="61"/>
        <end position="122"/>
    </location>
</feature>
<proteinExistence type="predicted"/>
<dbReference type="PROSITE" id="PS51077">
    <property type="entry name" value="HTH_ICLR"/>
    <property type="match status" value="1"/>
</dbReference>
<dbReference type="Gene3D" id="3.30.450.40">
    <property type="match status" value="1"/>
</dbReference>
<name>A0A6H9WLE2_9MICO</name>
<feature type="domain" description="IclR-ED" evidence="5">
    <location>
        <begin position="123"/>
        <end position="303"/>
    </location>
</feature>
<evidence type="ECO:0000259" key="4">
    <source>
        <dbReference type="PROSITE" id="PS51077"/>
    </source>
</evidence>
<dbReference type="InterPro" id="IPR014757">
    <property type="entry name" value="Tscrpt_reg_IclR_C"/>
</dbReference>
<dbReference type="GO" id="GO:0003677">
    <property type="term" value="F:DNA binding"/>
    <property type="evidence" value="ECO:0007669"/>
    <property type="project" value="UniProtKB-KW"/>
</dbReference>
<dbReference type="PANTHER" id="PTHR30136:SF24">
    <property type="entry name" value="HTH-TYPE TRANSCRIPTIONAL REPRESSOR ALLR"/>
    <property type="match status" value="1"/>
</dbReference>
<evidence type="ECO:0000259" key="5">
    <source>
        <dbReference type="PROSITE" id="PS51078"/>
    </source>
</evidence>
<dbReference type="AlphaFoldDB" id="A0A6H9WLE2"/>
<dbReference type="SMART" id="SM00346">
    <property type="entry name" value="HTH_ICLR"/>
    <property type="match status" value="1"/>
</dbReference>
<dbReference type="Proteomes" id="UP000431744">
    <property type="component" value="Unassembled WGS sequence"/>
</dbReference>
<protein>
    <submittedName>
        <fullName evidence="6">IclR family transcriptional regulator</fullName>
    </submittedName>
</protein>
<reference evidence="6 7" key="1">
    <citation type="submission" date="2019-09" db="EMBL/GenBank/DDBJ databases">
        <title>Phylogeny of genus Pseudoclavibacter and closely related genus.</title>
        <authorList>
            <person name="Li Y."/>
        </authorList>
    </citation>
    <scope>NUCLEOTIDE SEQUENCE [LARGE SCALE GENOMIC DNA]</scope>
    <source>
        <strain evidence="6 7">EGI 60007</strain>
    </source>
</reference>
<evidence type="ECO:0000313" key="7">
    <source>
        <dbReference type="Proteomes" id="UP000431744"/>
    </source>
</evidence>
<dbReference type="InterPro" id="IPR036388">
    <property type="entry name" value="WH-like_DNA-bd_sf"/>
</dbReference>
<dbReference type="InterPro" id="IPR036390">
    <property type="entry name" value="WH_DNA-bd_sf"/>
</dbReference>
<dbReference type="Pfam" id="PF01614">
    <property type="entry name" value="IclR_C"/>
    <property type="match status" value="1"/>
</dbReference>
<evidence type="ECO:0000256" key="2">
    <source>
        <dbReference type="ARBA" id="ARBA00023125"/>
    </source>
</evidence>
<dbReference type="PANTHER" id="PTHR30136">
    <property type="entry name" value="HELIX-TURN-HELIX TRANSCRIPTIONAL REGULATOR, ICLR FAMILY"/>
    <property type="match status" value="1"/>
</dbReference>
<dbReference type="GO" id="GO:0003700">
    <property type="term" value="F:DNA-binding transcription factor activity"/>
    <property type="evidence" value="ECO:0007669"/>
    <property type="project" value="TreeGrafter"/>
</dbReference>
<dbReference type="PROSITE" id="PS51078">
    <property type="entry name" value="ICLR_ED"/>
    <property type="match status" value="1"/>
</dbReference>